<dbReference type="InterPro" id="IPR036388">
    <property type="entry name" value="WH-like_DNA-bd_sf"/>
</dbReference>
<keyword evidence="4" id="KW-0238">DNA-binding</keyword>
<dbReference type="OrthoDB" id="8885940at2"/>
<dbReference type="Proteomes" id="UP000234503">
    <property type="component" value="Unassembled WGS sequence"/>
</dbReference>
<dbReference type="GO" id="GO:0005829">
    <property type="term" value="C:cytosol"/>
    <property type="evidence" value="ECO:0007669"/>
    <property type="project" value="TreeGrafter"/>
</dbReference>
<sequence>MTNLNLDHLATFRLVVSRGSFSGAAEALGLSQPAVSLHIRQLEQALQVRLIERTSRGVRPTPAGLTLVEHSMKIDAVVSTAVESVCQHSDEITGTVTVGTGATACIHLLPPLLQQLRQAHPLLKVDVRTGNTSDIVRGVEENRIDIGLVTLPAAGKNLSIIPLGTDEFVVIMEKDASEPSAKIWNPGALLPLPLIIFEPGSGTRALIDQWFRETGHIACPVMELGSIEAIKRMVRAGLGYSIVPRMSVACIEERSGLDLYSVTPSLHRTLGTVMREDRIVSRGINEVLKNLNSSFAKNEIR</sequence>
<evidence type="ECO:0000256" key="5">
    <source>
        <dbReference type="ARBA" id="ARBA00023163"/>
    </source>
</evidence>
<comment type="similarity">
    <text evidence="1">Belongs to the LysR transcriptional regulatory family.</text>
</comment>
<evidence type="ECO:0000313" key="8">
    <source>
        <dbReference type="Proteomes" id="UP000234503"/>
    </source>
</evidence>
<evidence type="ECO:0000256" key="1">
    <source>
        <dbReference type="ARBA" id="ARBA00009437"/>
    </source>
</evidence>
<dbReference type="Gene3D" id="1.10.10.10">
    <property type="entry name" value="Winged helix-like DNA-binding domain superfamily/Winged helix DNA-binding domain"/>
    <property type="match status" value="1"/>
</dbReference>
<dbReference type="PRINTS" id="PR00039">
    <property type="entry name" value="HTHLYSR"/>
</dbReference>
<dbReference type="Gene3D" id="3.40.190.290">
    <property type="match status" value="1"/>
</dbReference>
<dbReference type="CDD" id="cd05466">
    <property type="entry name" value="PBP2_LTTR_substrate"/>
    <property type="match status" value="1"/>
</dbReference>
<dbReference type="InterPro" id="IPR000847">
    <property type="entry name" value="LysR_HTH_N"/>
</dbReference>
<dbReference type="Pfam" id="PF00126">
    <property type="entry name" value="HTH_1"/>
    <property type="match status" value="1"/>
</dbReference>
<dbReference type="GO" id="GO:0003677">
    <property type="term" value="F:DNA binding"/>
    <property type="evidence" value="ECO:0007669"/>
    <property type="project" value="UniProtKB-KW"/>
</dbReference>
<dbReference type="PROSITE" id="PS50931">
    <property type="entry name" value="HTH_LYSR"/>
    <property type="match status" value="1"/>
</dbReference>
<dbReference type="InterPro" id="IPR036390">
    <property type="entry name" value="WH_DNA-bd_sf"/>
</dbReference>
<proteinExistence type="inferred from homology"/>
<dbReference type="AlphaFoldDB" id="A0A2N5DT64"/>
<dbReference type="EMBL" id="PJZH01000045">
    <property type="protein sequence ID" value="PLR29535.1"/>
    <property type="molecule type" value="Genomic_DNA"/>
</dbReference>
<evidence type="ECO:0000256" key="2">
    <source>
        <dbReference type="ARBA" id="ARBA00022491"/>
    </source>
</evidence>
<comment type="caution">
    <text evidence="7">The sequence shown here is derived from an EMBL/GenBank/DDBJ whole genome shotgun (WGS) entry which is preliminary data.</text>
</comment>
<evidence type="ECO:0000256" key="3">
    <source>
        <dbReference type="ARBA" id="ARBA00023015"/>
    </source>
</evidence>
<evidence type="ECO:0000256" key="4">
    <source>
        <dbReference type="ARBA" id="ARBA00023125"/>
    </source>
</evidence>
<dbReference type="PANTHER" id="PTHR30419">
    <property type="entry name" value="HTH-TYPE TRANSCRIPTIONAL REGULATOR YBHD"/>
    <property type="match status" value="1"/>
</dbReference>
<keyword evidence="5" id="KW-0804">Transcription</keyword>
<evidence type="ECO:0000259" key="6">
    <source>
        <dbReference type="PROSITE" id="PS50931"/>
    </source>
</evidence>
<feature type="domain" description="HTH lysR-type" evidence="6">
    <location>
        <begin position="4"/>
        <end position="61"/>
    </location>
</feature>
<gene>
    <name evidence="7" type="ORF">CYR32_20480</name>
</gene>
<accession>A0A2N5DT64</accession>
<dbReference type="RefSeq" id="WP_101826943.1">
    <property type="nucleotide sequence ID" value="NZ_PJZH01000045.1"/>
</dbReference>
<dbReference type="InterPro" id="IPR005119">
    <property type="entry name" value="LysR_subst-bd"/>
</dbReference>
<protein>
    <submittedName>
        <fullName evidence="7">LysR family transcriptional regulator</fullName>
    </submittedName>
</protein>
<dbReference type="FunFam" id="1.10.10.10:FF:000001">
    <property type="entry name" value="LysR family transcriptional regulator"/>
    <property type="match status" value="1"/>
</dbReference>
<dbReference type="SUPFAM" id="SSF53850">
    <property type="entry name" value="Periplasmic binding protein-like II"/>
    <property type="match status" value="1"/>
</dbReference>
<dbReference type="InterPro" id="IPR050950">
    <property type="entry name" value="HTH-type_LysR_regulators"/>
</dbReference>
<dbReference type="SUPFAM" id="SSF46785">
    <property type="entry name" value="Winged helix' DNA-binding domain"/>
    <property type="match status" value="1"/>
</dbReference>
<reference evidence="7 8" key="1">
    <citation type="submission" date="2017-12" db="EMBL/GenBank/DDBJ databases">
        <title>Characterization of six clinical isolates of Enterochimera gen. nov., a novel genus of the Yersiniaciae family and the three species Enterochimera arupensis sp. nov., Enterochimera coloradensis sp. nov, and Enterochimera californica sp. nov.</title>
        <authorList>
            <person name="Rossi A."/>
            <person name="Fisher M."/>
        </authorList>
    </citation>
    <scope>NUCLEOTIDE SEQUENCE [LARGE SCALE GENOMIC DNA]</scope>
    <source>
        <strain evidence="8">2016-Iso4</strain>
    </source>
</reference>
<dbReference type="Pfam" id="PF03466">
    <property type="entry name" value="LysR_substrate"/>
    <property type="match status" value="1"/>
</dbReference>
<organism evidence="7 8">
    <name type="scientific">Chimaeribacter coloradensis</name>
    <dbReference type="NCBI Taxonomy" id="2060068"/>
    <lineage>
        <taxon>Bacteria</taxon>
        <taxon>Pseudomonadati</taxon>
        <taxon>Pseudomonadota</taxon>
        <taxon>Gammaproteobacteria</taxon>
        <taxon>Enterobacterales</taxon>
        <taxon>Yersiniaceae</taxon>
        <taxon>Chimaeribacter</taxon>
    </lineage>
</organism>
<keyword evidence="2" id="KW-0678">Repressor</keyword>
<keyword evidence="8" id="KW-1185">Reference proteome</keyword>
<keyword evidence="3" id="KW-0805">Transcription regulation</keyword>
<evidence type="ECO:0000313" key="7">
    <source>
        <dbReference type="EMBL" id="PLR29535.1"/>
    </source>
</evidence>
<dbReference type="GO" id="GO:0003700">
    <property type="term" value="F:DNA-binding transcription factor activity"/>
    <property type="evidence" value="ECO:0007669"/>
    <property type="project" value="InterPro"/>
</dbReference>
<name>A0A2N5DT64_9GAMM</name>